<dbReference type="InterPro" id="IPR009874">
    <property type="entry name" value="DUF1428"/>
</dbReference>
<gene>
    <name evidence="1" type="ORF">JAO74_14040</name>
</gene>
<reference evidence="2" key="1">
    <citation type="submission" date="2020-12" db="EMBL/GenBank/DDBJ databases">
        <title>Hymenobacter sp.</title>
        <authorList>
            <person name="Kim M.K."/>
        </authorList>
    </citation>
    <scope>NUCLEOTIDE SEQUENCE [LARGE SCALE GENOMIC DNA]</scope>
    <source>
        <strain evidence="2">BT553</strain>
    </source>
</reference>
<organism evidence="1 2">
    <name type="scientific">Sphingomonas mollis</name>
    <dbReference type="NCBI Taxonomy" id="2795726"/>
    <lineage>
        <taxon>Bacteria</taxon>
        <taxon>Pseudomonadati</taxon>
        <taxon>Pseudomonadota</taxon>
        <taxon>Alphaproteobacteria</taxon>
        <taxon>Sphingomonadales</taxon>
        <taxon>Sphingomonadaceae</taxon>
        <taxon>Sphingomonas</taxon>
    </lineage>
</organism>
<accession>A0ABS0XT60</accession>
<dbReference type="Pfam" id="PF07237">
    <property type="entry name" value="DUF1428"/>
    <property type="match status" value="2"/>
</dbReference>
<comment type="caution">
    <text evidence="1">The sequence shown here is derived from an EMBL/GenBank/DDBJ whole genome shotgun (WGS) entry which is preliminary data.</text>
</comment>
<keyword evidence="2" id="KW-1185">Reference proteome</keyword>
<proteinExistence type="predicted"/>
<dbReference type="Gene3D" id="3.30.70.100">
    <property type="match status" value="2"/>
</dbReference>
<sequence length="239" mass="26480">MTYVEGFVTAVPTANKQAYIDHANRAAPLLREFGAIRLAENWSDDVPDGKINDFKVAVLAKEDETVLLSWIEYPDRATRDGAIERMMTDPRMKDFAADMPFDASRMIFGGFTVEVDDGASADTRYVDGFVLPVPPDRKDAYFDIARRASAVFRDHGATRVVEAWGDDVPLGKVTDFATAAHARDDEVVVYAWVEWPSKQVRDTGMAAVAADDRMQTPPADMPFDGQRMIYGGFATILDA</sequence>
<dbReference type="RefSeq" id="WP_199039329.1">
    <property type="nucleotide sequence ID" value="NZ_JAELXS010000008.1"/>
</dbReference>
<dbReference type="Proteomes" id="UP000640426">
    <property type="component" value="Unassembled WGS sequence"/>
</dbReference>
<dbReference type="InterPro" id="IPR011008">
    <property type="entry name" value="Dimeric_a/b-barrel"/>
</dbReference>
<name>A0ABS0XT60_9SPHN</name>
<dbReference type="SUPFAM" id="SSF54909">
    <property type="entry name" value="Dimeric alpha+beta barrel"/>
    <property type="match status" value="2"/>
</dbReference>
<evidence type="ECO:0000313" key="2">
    <source>
        <dbReference type="Proteomes" id="UP000640426"/>
    </source>
</evidence>
<dbReference type="EMBL" id="JAELXS010000008">
    <property type="protein sequence ID" value="MBJ6122915.1"/>
    <property type="molecule type" value="Genomic_DNA"/>
</dbReference>
<protein>
    <submittedName>
        <fullName evidence="1">DUF1428 domain-containing protein</fullName>
    </submittedName>
</protein>
<evidence type="ECO:0000313" key="1">
    <source>
        <dbReference type="EMBL" id="MBJ6122915.1"/>
    </source>
</evidence>